<feature type="chain" id="PRO_5008381540" evidence="2">
    <location>
        <begin position="25"/>
        <end position="486"/>
    </location>
</feature>
<gene>
    <name evidence="3" type="ORF">ACCAA_230004</name>
</gene>
<dbReference type="InterPro" id="IPR035986">
    <property type="entry name" value="PKD_dom_sf"/>
</dbReference>
<dbReference type="EMBL" id="FLQX01000098">
    <property type="protein sequence ID" value="SBT05591.1"/>
    <property type="molecule type" value="Genomic_DNA"/>
</dbReference>
<dbReference type="Gene3D" id="1.10.1330.10">
    <property type="entry name" value="Dockerin domain"/>
    <property type="match status" value="1"/>
</dbReference>
<name>A0A1A8XLP4_9PROT</name>
<dbReference type="InterPro" id="IPR013783">
    <property type="entry name" value="Ig-like_fold"/>
</dbReference>
<dbReference type="RefSeq" id="WP_222104806.1">
    <property type="nucleotide sequence ID" value="NZ_FLQX01000098.1"/>
</dbReference>
<dbReference type="InterPro" id="IPR022385">
    <property type="entry name" value="Rhs_assc_core"/>
</dbReference>
<evidence type="ECO:0000313" key="4">
    <source>
        <dbReference type="Proteomes" id="UP000199169"/>
    </source>
</evidence>
<protein>
    <submittedName>
        <fullName evidence="3">Uncharacterized protein</fullName>
    </submittedName>
</protein>
<dbReference type="PROSITE" id="PS00018">
    <property type="entry name" value="EF_HAND_1"/>
    <property type="match status" value="1"/>
</dbReference>
<keyword evidence="4" id="KW-1185">Reference proteome</keyword>
<dbReference type="NCBIfam" id="TIGR03696">
    <property type="entry name" value="Rhs_assc_core"/>
    <property type="match status" value="1"/>
</dbReference>
<evidence type="ECO:0000313" key="3">
    <source>
        <dbReference type="EMBL" id="SBT05591.1"/>
    </source>
</evidence>
<dbReference type="Pfam" id="PF22352">
    <property type="entry name" value="K319L-like_PKD"/>
    <property type="match status" value="1"/>
</dbReference>
<dbReference type="Gene3D" id="2.60.40.10">
    <property type="entry name" value="Immunoglobulins"/>
    <property type="match status" value="2"/>
</dbReference>
<evidence type="ECO:0000256" key="2">
    <source>
        <dbReference type="SAM" id="SignalP"/>
    </source>
</evidence>
<evidence type="ECO:0000256" key="1">
    <source>
        <dbReference type="SAM" id="MobiDB-lite"/>
    </source>
</evidence>
<dbReference type="Pfam" id="PF17957">
    <property type="entry name" value="Big_7"/>
    <property type="match status" value="1"/>
</dbReference>
<organism evidence="3 4">
    <name type="scientific">Candidatus Accumulibacter aalborgensis</name>
    <dbReference type="NCBI Taxonomy" id="1860102"/>
    <lineage>
        <taxon>Bacteria</taxon>
        <taxon>Pseudomonadati</taxon>
        <taxon>Pseudomonadota</taxon>
        <taxon>Betaproteobacteria</taxon>
        <taxon>Candidatus Accumulibacter</taxon>
    </lineage>
</organism>
<dbReference type="InterPro" id="IPR036439">
    <property type="entry name" value="Dockerin_dom_sf"/>
</dbReference>
<keyword evidence="2" id="KW-0732">Signal</keyword>
<dbReference type="Proteomes" id="UP000199169">
    <property type="component" value="Unassembled WGS sequence"/>
</dbReference>
<feature type="signal peptide" evidence="2">
    <location>
        <begin position="1"/>
        <end position="24"/>
    </location>
</feature>
<feature type="region of interest" description="Disordered" evidence="1">
    <location>
        <begin position="405"/>
        <end position="435"/>
    </location>
</feature>
<dbReference type="PANTHER" id="PTHR32305:SF15">
    <property type="entry name" value="PROTEIN RHSA-RELATED"/>
    <property type="match status" value="1"/>
</dbReference>
<sequence>MFRSARHWVWLLLCWFVLASHVWAIPCDVDRDGDIDLDDLKLIQQAILARATVSGPDDPRDADGNGVINSIDGRLCALRCTRAKCATSNSPPVANAGPDQSVLLGSVIRLDGSASRNPEGATLSYAWSLTARPAGSHAALTGADSPNPTFSADLPGQYVVQLIVNDGQLASPPATISVSVTNTPPTVSLSAPAPNQSFTAPATITVSADAADTTGNITEVAFYQGSTLIGSATSAPYRITWSNVPAGSYVLKARATDSGGATTWSAEVPITVAAGGVKVYYLHHDHLNTPRLVTDETNKVVWRNTPLGEPFGMGLPEEDPDGDGQAFTLNLRFPGQYADRESNLNYNYLRDYNPELGRYLQSDPIGIEGGINTYGYAKGLPIRFVDPNGTQIVIPLPPPPGWPGTPKPPESIPTIEIPGFPPSSGPPPQQSSGGGGICERALEICLNVANACGTLTVPAKGGCWVLYSACKAATWPHDQPPMWPSP</sequence>
<dbReference type="SUPFAM" id="SSF49299">
    <property type="entry name" value="PKD domain"/>
    <property type="match status" value="1"/>
</dbReference>
<dbReference type="STRING" id="1860102.ACCAA_230004"/>
<dbReference type="PANTHER" id="PTHR32305">
    <property type="match status" value="1"/>
</dbReference>
<dbReference type="CDD" id="cd00146">
    <property type="entry name" value="PKD"/>
    <property type="match status" value="1"/>
</dbReference>
<dbReference type="GO" id="GO:0000272">
    <property type="term" value="P:polysaccharide catabolic process"/>
    <property type="evidence" value="ECO:0007669"/>
    <property type="project" value="InterPro"/>
</dbReference>
<accession>A0A1A8XLP4</accession>
<reference evidence="4" key="1">
    <citation type="submission" date="2016-06" db="EMBL/GenBank/DDBJ databases">
        <authorList>
            <person name="McIlroy S.J."/>
            <person name="Karst S.M."/>
            <person name="Albertsen M."/>
        </authorList>
    </citation>
    <scope>NUCLEOTIDE SEQUENCE [LARGE SCALE GENOMIC DNA]</scope>
</reference>
<proteinExistence type="predicted"/>
<feature type="compositionally biased region" description="Pro residues" evidence="1">
    <location>
        <begin position="419"/>
        <end position="429"/>
    </location>
</feature>
<dbReference type="InterPro" id="IPR050708">
    <property type="entry name" value="T6SS_VgrG/RHS"/>
</dbReference>
<dbReference type="AlphaFoldDB" id="A0A1A8XLP4"/>
<dbReference type="InterPro" id="IPR018247">
    <property type="entry name" value="EF_Hand_1_Ca_BS"/>
</dbReference>